<keyword evidence="8" id="KW-0484">Methanogenesis</keyword>
<dbReference type="PANTHER" id="PTHR43873:SF1">
    <property type="entry name" value="COBYRINATE A,C-DIAMIDE SYNTHASE"/>
    <property type="match status" value="1"/>
</dbReference>
<evidence type="ECO:0000256" key="1">
    <source>
        <dbReference type="ARBA" id="ARBA00001946"/>
    </source>
</evidence>
<dbReference type="PROSITE" id="PS51274">
    <property type="entry name" value="GATASE_COBBQ"/>
    <property type="match status" value="1"/>
</dbReference>
<feature type="active site" description="Nucleophile" evidence="8">
    <location>
        <position position="331"/>
    </location>
</feature>
<evidence type="ECO:0000313" key="12">
    <source>
        <dbReference type="Proteomes" id="UP000243338"/>
    </source>
</evidence>
<reference evidence="12" key="1">
    <citation type="submission" date="2016-10" db="EMBL/GenBank/DDBJ databases">
        <authorList>
            <person name="Varghese N."/>
            <person name="Submissions S."/>
        </authorList>
    </citation>
    <scope>NUCLEOTIDE SEQUENCE [LARGE SCALE GENOMIC DNA]</scope>
    <source>
        <strain evidence="12">SLH 33</strain>
    </source>
</reference>
<comment type="catalytic activity">
    <reaction evidence="8">
        <text>Ni-sirohydrochlorin + 2 L-glutamine + 2 ATP + 2 H2O = Ni-sirohydrochlorin a,c-diamide + 2 L-glutamate + 2 ADP + 2 phosphate + 2 H(+)</text>
        <dbReference type="Rhea" id="RHEA:52896"/>
        <dbReference type="ChEBI" id="CHEBI:15377"/>
        <dbReference type="ChEBI" id="CHEBI:15378"/>
        <dbReference type="ChEBI" id="CHEBI:29985"/>
        <dbReference type="ChEBI" id="CHEBI:30616"/>
        <dbReference type="ChEBI" id="CHEBI:43474"/>
        <dbReference type="ChEBI" id="CHEBI:58359"/>
        <dbReference type="ChEBI" id="CHEBI:136841"/>
        <dbReference type="ChEBI" id="CHEBI:136887"/>
        <dbReference type="ChEBI" id="CHEBI:456216"/>
        <dbReference type="EC" id="6.3.5.12"/>
    </reaction>
</comment>
<dbReference type="CDD" id="cd03130">
    <property type="entry name" value="GATase1_CobB"/>
    <property type="match status" value="1"/>
</dbReference>
<dbReference type="Pfam" id="PF07685">
    <property type="entry name" value="GATase_3"/>
    <property type="match status" value="1"/>
</dbReference>
<evidence type="ECO:0000313" key="11">
    <source>
        <dbReference type="EMBL" id="SES79631.1"/>
    </source>
</evidence>
<dbReference type="NCBIfam" id="NF002204">
    <property type="entry name" value="PRK01077.1"/>
    <property type="match status" value="1"/>
</dbReference>
<dbReference type="STRING" id="1353158.SAMN04488587_1042"/>
<keyword evidence="5 8" id="KW-0067">ATP-binding</keyword>
<keyword evidence="7 8" id="KW-0315">Glutamine amidotransferase</keyword>
<dbReference type="EMBL" id="FOHQ01000002">
    <property type="protein sequence ID" value="SES79631.1"/>
    <property type="molecule type" value="Genomic_DNA"/>
</dbReference>
<sequence>MDIYKTNSIGIMKRSVLIAGTHSGVGKTTVAMGVMAALTKRNMKVQPYKVGPDYIDPTHHTAICGRSSRNLDTFMMGVDGVRRTVDSSYKDADISVIEGVMGLYDGMNSTEIASSAHVAKSLDIPVILVVNVHGMSRSAAAIVKGFTEFDKDVNIAGVILNRVGSPRHAQMIKDVLPDIPVVGTVPRNNDIKVPSRHLGLHMASEQDYDVGKLAEFIEENIDIDAILSLASEPKKPEVEDERCVGNMSEVTIGVARDSAFCFYYEEMFDMFRKCGAKIEFFSPLDGDIPEVDGMYFGGGYPELNIAKLEKSRTTKKLKDLSADGMPIYGECGGLQYLCSSYEIEDVVYGMADLFPAETVLTKRLQALGYTEGVAKGKFIKGPVRGHEFHYSLTECDSDSRLIYEMSRGKGIMNGKDGITEHNSLASYMHAHPGSFPVDSFVEQCRKYGRK</sequence>
<dbReference type="InterPro" id="IPR029062">
    <property type="entry name" value="Class_I_gatase-like"/>
</dbReference>
<keyword evidence="2 8" id="KW-0169">Cobalamin biosynthesis</keyword>
<comment type="similarity">
    <text evidence="8">Belongs to the CobB/CbiA family.</text>
</comment>
<dbReference type="InterPro" id="IPR011698">
    <property type="entry name" value="GATase_3"/>
</dbReference>
<dbReference type="EC" id="6.3.5.11" evidence="8"/>
<feature type="domain" description="CobQ/CobB/MinD/ParA nucleotide binding" evidence="9">
    <location>
        <begin position="17"/>
        <end position="198"/>
    </location>
</feature>
<name>A0A1H9ZDL6_9EURY</name>
<evidence type="ECO:0000256" key="3">
    <source>
        <dbReference type="ARBA" id="ARBA00022598"/>
    </source>
</evidence>
<protein>
    <recommendedName>
        <fullName evidence="8">Cobyrinate a,c-diamide synthase</fullName>
        <ecNumber evidence="8">6.3.5.11</ecNumber>
    </recommendedName>
    <alternativeName>
        <fullName evidence="8">Cobyrinic acid a,c-diamide synthetase</fullName>
    </alternativeName>
    <alternativeName>
        <fullName evidence="8">Ni-sirohydrochlorin a,c-diamide synthase</fullName>
        <ecNumber evidence="8">6.3.5.12</ecNumber>
    </alternativeName>
    <alternativeName>
        <fullName evidence="8">Ni-sirohydrochlorin a,c-diamide synthetase</fullName>
    </alternativeName>
</protein>
<dbReference type="SUPFAM" id="SSF52540">
    <property type="entry name" value="P-loop containing nucleoside triphosphate hydrolases"/>
    <property type="match status" value="1"/>
</dbReference>
<accession>A0A1H9ZDL6</accession>
<evidence type="ECO:0000256" key="7">
    <source>
        <dbReference type="ARBA" id="ARBA00022962"/>
    </source>
</evidence>
<dbReference type="InterPro" id="IPR004484">
    <property type="entry name" value="CbiA/CobB_synth"/>
</dbReference>
<dbReference type="Pfam" id="PF01656">
    <property type="entry name" value="CbiA"/>
    <property type="match status" value="1"/>
</dbReference>
<dbReference type="GO" id="GO:0015948">
    <property type="term" value="P:methanogenesis"/>
    <property type="evidence" value="ECO:0007669"/>
    <property type="project" value="UniProtKB-KW"/>
</dbReference>
<evidence type="ECO:0000256" key="8">
    <source>
        <dbReference type="HAMAP-Rule" id="MF_00027"/>
    </source>
</evidence>
<evidence type="ECO:0000256" key="4">
    <source>
        <dbReference type="ARBA" id="ARBA00022741"/>
    </source>
</evidence>
<keyword evidence="3 8" id="KW-0436">Ligase</keyword>
<feature type="site" description="Increases nucleophilicity of active site Cys" evidence="8">
    <location>
        <position position="429"/>
    </location>
</feature>
<dbReference type="Gene3D" id="3.40.50.880">
    <property type="match status" value="1"/>
</dbReference>
<dbReference type="Gene3D" id="3.40.50.300">
    <property type="entry name" value="P-loop containing nucleotide triphosphate hydrolases"/>
    <property type="match status" value="2"/>
</dbReference>
<dbReference type="InterPro" id="IPR027417">
    <property type="entry name" value="P-loop_NTPase"/>
</dbReference>
<keyword evidence="4 8" id="KW-0547">Nucleotide-binding</keyword>
<dbReference type="PANTHER" id="PTHR43873">
    <property type="entry name" value="COBYRINATE A,C-DIAMIDE SYNTHASE"/>
    <property type="match status" value="1"/>
</dbReference>
<comment type="miscellaneous">
    <text evidence="8">The a and c carboxylates of cobyrinate and Ni-sirohydrochlorin are activated for nucleophilic attack via formation of a phosphorylated intermediate by ATP. CbiA catalyzes first the amidation of the c-carboxylate, and then that of the a-carboxylate.</text>
</comment>
<dbReference type="GO" id="GO:0005524">
    <property type="term" value="F:ATP binding"/>
    <property type="evidence" value="ECO:0007669"/>
    <property type="project" value="UniProtKB-UniRule"/>
</dbReference>
<comment type="function">
    <text evidence="8">Catalyzes the ATP-dependent amidation of the two carboxylate groups at positions a and c of cobyrinate, using either L-glutamine or ammonia as the nitrogen source. Involved in the biosynthesis of the unique nickel-containing tetrapyrrole coenzyme F430, the prosthetic group of methyl-coenzyme M reductase (MCR), which plays a key role in methanogenesis and anaerobic methane oxidation. Catalyzes the ATP-dependent amidation of the two carboxylate groups at positions a and c of Ni-sirohydrochlorin, using L-glutamine or ammonia as the nitrogen source.</text>
</comment>
<feature type="domain" description="CobB/CobQ-like glutamine amidotransferase" evidence="10">
    <location>
        <begin position="251"/>
        <end position="431"/>
    </location>
</feature>
<dbReference type="EC" id="6.3.5.12" evidence="8"/>
<dbReference type="GO" id="GO:0009236">
    <property type="term" value="P:cobalamin biosynthetic process"/>
    <property type="evidence" value="ECO:0007669"/>
    <property type="project" value="UniProtKB-UniRule"/>
</dbReference>
<comment type="domain">
    <text evidence="8">Comprises of two domains. The C-terminal domain contains the binding site for glutamine and catalyzes the hydrolysis of this substrate to glutamate and ammonia. The N-terminal domain is anticipated to bind ATP, and cobyrinate or Ni-sirohydrochlorin, and catalyzes the ultimate synthesis of the diamide product. The ammonia produced via the glutaminase domain is probably translocated to the adjacent domain via a molecular tunnel, where it reacts with an activated intermediate.</text>
</comment>
<keyword evidence="12" id="KW-1185">Reference proteome</keyword>
<comment type="pathway">
    <text evidence="8">Cofactor biosynthesis; adenosylcobalamin biosynthesis; cob(II)yrinate a,c-diamide from sirohydrochlorin (anaerobic route): step 10/10.</text>
</comment>
<evidence type="ECO:0000259" key="9">
    <source>
        <dbReference type="Pfam" id="PF01656"/>
    </source>
</evidence>
<evidence type="ECO:0000259" key="10">
    <source>
        <dbReference type="Pfam" id="PF07685"/>
    </source>
</evidence>
<proteinExistence type="inferred from homology"/>
<evidence type="ECO:0000256" key="6">
    <source>
        <dbReference type="ARBA" id="ARBA00022842"/>
    </source>
</evidence>
<dbReference type="Proteomes" id="UP000243338">
    <property type="component" value="Unassembled WGS sequence"/>
</dbReference>
<dbReference type="InterPro" id="IPR002586">
    <property type="entry name" value="CobQ/CobB/MinD/ParA_Nub-bd_dom"/>
</dbReference>
<dbReference type="GO" id="GO:0042242">
    <property type="term" value="F:cobyrinic acid a,c-diamide synthase activity"/>
    <property type="evidence" value="ECO:0007669"/>
    <property type="project" value="UniProtKB-UniRule"/>
</dbReference>
<keyword evidence="6 8" id="KW-0460">Magnesium</keyword>
<dbReference type="SUPFAM" id="SSF52317">
    <property type="entry name" value="Class I glutamine amidotransferase-like"/>
    <property type="match status" value="1"/>
</dbReference>
<organism evidence="11 12">
    <name type="scientific">Methanococcoides vulcani</name>
    <dbReference type="NCBI Taxonomy" id="1353158"/>
    <lineage>
        <taxon>Archaea</taxon>
        <taxon>Methanobacteriati</taxon>
        <taxon>Methanobacteriota</taxon>
        <taxon>Stenosarchaea group</taxon>
        <taxon>Methanomicrobia</taxon>
        <taxon>Methanosarcinales</taxon>
        <taxon>Methanosarcinaceae</taxon>
        <taxon>Methanococcoides</taxon>
    </lineage>
</organism>
<dbReference type="UniPathway" id="UPA00148">
    <property type="reaction ID" value="UER00231"/>
</dbReference>
<dbReference type="HAMAP" id="MF_00027">
    <property type="entry name" value="CobB_CbiA"/>
    <property type="match status" value="1"/>
</dbReference>
<dbReference type="CDD" id="cd05388">
    <property type="entry name" value="CobB_N"/>
    <property type="match status" value="1"/>
</dbReference>
<dbReference type="NCBIfam" id="TIGR00379">
    <property type="entry name" value="cobB"/>
    <property type="match status" value="1"/>
</dbReference>
<gene>
    <name evidence="8" type="primary">cbiA</name>
    <name evidence="8" type="synonym">cfbB</name>
    <name evidence="11" type="ORF">SAMN04488587_1042</name>
</gene>
<evidence type="ECO:0000256" key="2">
    <source>
        <dbReference type="ARBA" id="ARBA00022573"/>
    </source>
</evidence>
<comment type="cofactor">
    <cofactor evidence="1 8">
        <name>Mg(2+)</name>
        <dbReference type="ChEBI" id="CHEBI:18420"/>
    </cofactor>
</comment>
<dbReference type="AlphaFoldDB" id="A0A1H9ZDL6"/>
<evidence type="ECO:0000256" key="5">
    <source>
        <dbReference type="ARBA" id="ARBA00022840"/>
    </source>
</evidence>
<comment type="catalytic activity">
    <reaction evidence="8">
        <text>cob(II)yrinate + 2 L-glutamine + 2 ATP + 2 H2O = cob(II)yrinate a,c diamide + 2 L-glutamate + 2 ADP + 2 phosphate + 2 H(+)</text>
        <dbReference type="Rhea" id="RHEA:26289"/>
        <dbReference type="ChEBI" id="CHEBI:15377"/>
        <dbReference type="ChEBI" id="CHEBI:15378"/>
        <dbReference type="ChEBI" id="CHEBI:29985"/>
        <dbReference type="ChEBI" id="CHEBI:30616"/>
        <dbReference type="ChEBI" id="CHEBI:43474"/>
        <dbReference type="ChEBI" id="CHEBI:58359"/>
        <dbReference type="ChEBI" id="CHEBI:58537"/>
        <dbReference type="ChEBI" id="CHEBI:58894"/>
        <dbReference type="ChEBI" id="CHEBI:456216"/>
        <dbReference type="EC" id="6.3.5.11"/>
    </reaction>
</comment>